<comment type="caution">
    <text evidence="1">The sequence shown here is derived from an EMBL/GenBank/DDBJ whole genome shotgun (WGS) entry which is preliminary data.</text>
</comment>
<dbReference type="AlphaFoldDB" id="A0A482XU88"/>
<sequence length="65" mass="7530">MISACHWLKQKNNRPSPGIIVKFVRRTVKEKIMERSGVKMKIASTRHLDMATDTSIYINQSIRKS</sequence>
<keyword evidence="2" id="KW-1185">Reference proteome</keyword>
<accession>A0A482XU88</accession>
<protein>
    <submittedName>
        <fullName evidence="1">Uncharacterized protein</fullName>
    </submittedName>
</protein>
<name>A0A482XU88_LAOST</name>
<proteinExistence type="predicted"/>
<gene>
    <name evidence="1" type="ORF">LSTR_LSTR007568</name>
</gene>
<evidence type="ECO:0000313" key="2">
    <source>
        <dbReference type="Proteomes" id="UP000291343"/>
    </source>
</evidence>
<dbReference type="EMBL" id="QKKF02002514">
    <property type="protein sequence ID" value="RZF48401.1"/>
    <property type="molecule type" value="Genomic_DNA"/>
</dbReference>
<dbReference type="InParanoid" id="A0A482XU88"/>
<reference evidence="1 2" key="1">
    <citation type="journal article" date="2017" name="Gigascience">
        <title>Genome sequence of the small brown planthopper, Laodelphax striatellus.</title>
        <authorList>
            <person name="Zhu J."/>
            <person name="Jiang F."/>
            <person name="Wang X."/>
            <person name="Yang P."/>
            <person name="Bao Y."/>
            <person name="Zhao W."/>
            <person name="Wang W."/>
            <person name="Lu H."/>
            <person name="Wang Q."/>
            <person name="Cui N."/>
            <person name="Li J."/>
            <person name="Chen X."/>
            <person name="Luo L."/>
            <person name="Yu J."/>
            <person name="Kang L."/>
            <person name="Cui F."/>
        </authorList>
    </citation>
    <scope>NUCLEOTIDE SEQUENCE [LARGE SCALE GENOMIC DNA]</scope>
    <source>
        <strain evidence="1">Lst14</strain>
    </source>
</reference>
<dbReference type="Proteomes" id="UP000291343">
    <property type="component" value="Unassembled WGS sequence"/>
</dbReference>
<organism evidence="1 2">
    <name type="scientific">Laodelphax striatellus</name>
    <name type="common">Small brown planthopper</name>
    <name type="synonym">Delphax striatella</name>
    <dbReference type="NCBI Taxonomy" id="195883"/>
    <lineage>
        <taxon>Eukaryota</taxon>
        <taxon>Metazoa</taxon>
        <taxon>Ecdysozoa</taxon>
        <taxon>Arthropoda</taxon>
        <taxon>Hexapoda</taxon>
        <taxon>Insecta</taxon>
        <taxon>Pterygota</taxon>
        <taxon>Neoptera</taxon>
        <taxon>Paraneoptera</taxon>
        <taxon>Hemiptera</taxon>
        <taxon>Auchenorrhyncha</taxon>
        <taxon>Fulgoroidea</taxon>
        <taxon>Delphacidae</taxon>
        <taxon>Criomorphinae</taxon>
        <taxon>Laodelphax</taxon>
    </lineage>
</organism>
<evidence type="ECO:0000313" key="1">
    <source>
        <dbReference type="EMBL" id="RZF48401.1"/>
    </source>
</evidence>